<evidence type="ECO:0000256" key="7">
    <source>
        <dbReference type="ARBA" id="ARBA00022771"/>
    </source>
</evidence>
<dbReference type="Pfam" id="PF08275">
    <property type="entry name" value="DNAG_N"/>
    <property type="match status" value="1"/>
</dbReference>
<dbReference type="InterPro" id="IPR050219">
    <property type="entry name" value="DnaG_primase"/>
</dbReference>
<dbReference type="InterPro" id="IPR037068">
    <property type="entry name" value="DNA_primase_core_N_sf"/>
</dbReference>
<dbReference type="InterPro" id="IPR036977">
    <property type="entry name" value="DNA_primase_Znf_CHC2"/>
</dbReference>
<evidence type="ECO:0000313" key="15">
    <source>
        <dbReference type="Proteomes" id="UP001210231"/>
    </source>
</evidence>
<dbReference type="Gene3D" id="3.90.580.10">
    <property type="entry name" value="Zinc finger, CHC2-type domain"/>
    <property type="match status" value="1"/>
</dbReference>
<protein>
    <recommendedName>
        <fullName evidence="12">DNA primase</fullName>
        <ecNumber evidence="12">2.7.7.101</ecNumber>
    </recommendedName>
</protein>
<dbReference type="CDD" id="cd03364">
    <property type="entry name" value="TOPRIM_DnaG_primases"/>
    <property type="match status" value="1"/>
</dbReference>
<comment type="function">
    <text evidence="12">RNA polymerase that catalyzes the synthesis of short RNA molecules used as primers for DNA polymerase during DNA replication.</text>
</comment>
<dbReference type="InterPro" id="IPR002694">
    <property type="entry name" value="Znf_CHC2"/>
</dbReference>
<comment type="caution">
    <text evidence="14">The sequence shown here is derived from an EMBL/GenBank/DDBJ whole genome shotgun (WGS) entry which is preliminary data.</text>
</comment>
<proteinExistence type="inferred from homology"/>
<feature type="zinc finger region" description="CHC2-type" evidence="12">
    <location>
        <begin position="37"/>
        <end position="61"/>
    </location>
</feature>
<dbReference type="Gene3D" id="3.90.980.10">
    <property type="entry name" value="DNA primase, catalytic core, N-terminal domain"/>
    <property type="match status" value="1"/>
</dbReference>
<comment type="subunit">
    <text evidence="12">Monomer. Interacts with DnaB.</text>
</comment>
<keyword evidence="10 12" id="KW-0238">DNA-binding</keyword>
<evidence type="ECO:0000256" key="12">
    <source>
        <dbReference type="HAMAP-Rule" id="MF_00974"/>
    </source>
</evidence>
<dbReference type="PROSITE" id="PS50880">
    <property type="entry name" value="TOPRIM"/>
    <property type="match status" value="1"/>
</dbReference>
<evidence type="ECO:0000256" key="3">
    <source>
        <dbReference type="ARBA" id="ARBA00022679"/>
    </source>
</evidence>
<dbReference type="InterPro" id="IPR006171">
    <property type="entry name" value="TOPRIM_dom"/>
</dbReference>
<dbReference type="Pfam" id="PF13155">
    <property type="entry name" value="Toprim_2"/>
    <property type="match status" value="1"/>
</dbReference>
<dbReference type="Gene3D" id="3.40.1360.10">
    <property type="match status" value="1"/>
</dbReference>
<reference evidence="14 15" key="1">
    <citation type="submission" date="2022-12" db="EMBL/GenBank/DDBJ databases">
        <title>Chitinophagaceae gen. sp. nov., a new member of the family Chitinophagaceae, isolated from soil in a chemical factory.</title>
        <authorList>
            <person name="Ke Z."/>
        </authorList>
    </citation>
    <scope>NUCLEOTIDE SEQUENCE [LARGE SCALE GENOMIC DNA]</scope>
    <source>
        <strain evidence="14 15">LY-5</strain>
    </source>
</reference>
<comment type="catalytic activity">
    <reaction evidence="12">
        <text>ssDNA + n NTP = ssDNA/pppN(pN)n-1 hybrid + (n-1) diphosphate.</text>
        <dbReference type="EC" id="2.7.7.101"/>
    </reaction>
</comment>
<dbReference type="RefSeq" id="WP_407032218.1">
    <property type="nucleotide sequence ID" value="NZ_JAQGEF010000018.1"/>
</dbReference>
<evidence type="ECO:0000256" key="11">
    <source>
        <dbReference type="ARBA" id="ARBA00023163"/>
    </source>
</evidence>
<dbReference type="PANTHER" id="PTHR30313:SF2">
    <property type="entry name" value="DNA PRIMASE"/>
    <property type="match status" value="1"/>
</dbReference>
<keyword evidence="4 12" id="KW-0548">Nucleotidyltransferase</keyword>
<dbReference type="Pfam" id="PF01807">
    <property type="entry name" value="Zn_ribbon_DnaG"/>
    <property type="match status" value="1"/>
</dbReference>
<evidence type="ECO:0000256" key="8">
    <source>
        <dbReference type="ARBA" id="ARBA00022833"/>
    </source>
</evidence>
<evidence type="ECO:0000256" key="9">
    <source>
        <dbReference type="ARBA" id="ARBA00022842"/>
    </source>
</evidence>
<keyword evidence="11 12" id="KW-0804">Transcription</keyword>
<feature type="domain" description="Toprim" evidence="13">
    <location>
        <begin position="259"/>
        <end position="340"/>
    </location>
</feature>
<comment type="cofactor">
    <cofactor evidence="12">
        <name>Zn(2+)</name>
        <dbReference type="ChEBI" id="CHEBI:29105"/>
    </cofactor>
    <text evidence="12">Binds 1 zinc ion per monomer.</text>
</comment>
<evidence type="ECO:0000256" key="5">
    <source>
        <dbReference type="ARBA" id="ARBA00022705"/>
    </source>
</evidence>
<dbReference type="SMART" id="SM00493">
    <property type="entry name" value="TOPRIM"/>
    <property type="match status" value="1"/>
</dbReference>
<keyword evidence="9" id="KW-0460">Magnesium</keyword>
<sequence length="656" mass="74777">MISQDTIQQIINRIDIIEVVGDYVHLKKRGTNYLGNCPFHNEKSPSFTVSPSKEIYKCFGCGKSGNAISFMMDLEKLSYVEALKKLAQKYNVEVEETYVSEAYKEQQRLSDSLYILNQFAAGYFKEQLLDTEVGRAVGLSYLKQRSFTQATIDKFLLGYNPAERAGFAEHATKSQYNPELLVKSGLVVNRDGNLYDNYRDRIIFPIQNAQGKIIGFGARLIKKNDKAPKYINTPENEIYVKSKVLYGIYQAKQAIDKADECLLVEGYTDVISLSQAGVENVVASGGTSLTQDQLRIIKKYTDNLTIIYDGDGAGIKAALRGLNMALEEGLKVRLVLIPDGEDPDSYVNKVGKDAFNEFVANNKKDFIIFQAEIALKDANDDPAKRNDAVNTIAESLSRINRTEDFTLQQDYIRRTSALLNIDETGLTNLVNKYIKDSLEKENRKHAPIPEVQNVDFNSEENTNEIEESLNLVIGSELQERAVIRALLQHGLKFKLHYNIENPEEPIKDGVLANYIFQALIGYSFDNVSLNKVYETYKEWFEAGLEPTEKSFLYYDDNDMSNLVISIVDFPYSLSDHWRKMEEGRKQKYFDEVPTEDVINSVDWFRLRKIKLMLESNQKDLLASNTIEAQVECMQLHMQLKKYEQEITKSLGTVIFK</sequence>
<dbReference type="SUPFAM" id="SSF57783">
    <property type="entry name" value="Zinc beta-ribbon"/>
    <property type="match status" value="1"/>
</dbReference>
<dbReference type="NCBIfam" id="TIGR01391">
    <property type="entry name" value="dnaG"/>
    <property type="match status" value="1"/>
</dbReference>
<dbReference type="HAMAP" id="MF_00974">
    <property type="entry name" value="DNA_primase_DnaG"/>
    <property type="match status" value="1"/>
</dbReference>
<keyword evidence="7 12" id="KW-0863">Zinc-finger</keyword>
<keyword evidence="2 12" id="KW-0639">Primosome</keyword>
<dbReference type="Proteomes" id="UP001210231">
    <property type="component" value="Unassembled WGS sequence"/>
</dbReference>
<evidence type="ECO:0000256" key="6">
    <source>
        <dbReference type="ARBA" id="ARBA00022723"/>
    </source>
</evidence>
<keyword evidence="5 12" id="KW-0235">DNA replication</keyword>
<evidence type="ECO:0000313" key="14">
    <source>
        <dbReference type="EMBL" id="MDA3615891.1"/>
    </source>
</evidence>
<evidence type="ECO:0000256" key="10">
    <source>
        <dbReference type="ARBA" id="ARBA00023125"/>
    </source>
</evidence>
<dbReference type="EC" id="2.7.7.101" evidence="12"/>
<keyword evidence="1 12" id="KW-0240">DNA-directed RNA polymerase</keyword>
<dbReference type="SUPFAM" id="SSF56731">
    <property type="entry name" value="DNA primase core"/>
    <property type="match status" value="1"/>
</dbReference>
<comment type="domain">
    <text evidence="12">Contains an N-terminal zinc-binding domain, a central core domain that contains the primase activity, and a C-terminal DnaB-binding domain.</text>
</comment>
<keyword evidence="6 12" id="KW-0479">Metal-binding</keyword>
<dbReference type="InterPro" id="IPR006295">
    <property type="entry name" value="DNA_primase_DnaG"/>
</dbReference>
<organism evidence="14 15">
    <name type="scientific">Polluticaenibacter yanchengensis</name>
    <dbReference type="NCBI Taxonomy" id="3014562"/>
    <lineage>
        <taxon>Bacteria</taxon>
        <taxon>Pseudomonadati</taxon>
        <taxon>Bacteroidota</taxon>
        <taxon>Chitinophagia</taxon>
        <taxon>Chitinophagales</taxon>
        <taxon>Chitinophagaceae</taxon>
        <taxon>Polluticaenibacter</taxon>
    </lineage>
</organism>
<name>A0ABT4UM02_9BACT</name>
<dbReference type="InterPro" id="IPR013264">
    <property type="entry name" value="DNAG_N"/>
</dbReference>
<accession>A0ABT4UM02</accession>
<evidence type="ECO:0000259" key="13">
    <source>
        <dbReference type="PROSITE" id="PS50880"/>
    </source>
</evidence>
<evidence type="ECO:0000256" key="1">
    <source>
        <dbReference type="ARBA" id="ARBA00022478"/>
    </source>
</evidence>
<dbReference type="InterPro" id="IPR030846">
    <property type="entry name" value="DnaG_bac"/>
</dbReference>
<dbReference type="InterPro" id="IPR034151">
    <property type="entry name" value="TOPRIM_DnaG_bac"/>
</dbReference>
<keyword evidence="3 12" id="KW-0808">Transferase</keyword>
<evidence type="ECO:0000256" key="4">
    <source>
        <dbReference type="ARBA" id="ARBA00022695"/>
    </source>
</evidence>
<comment type="similarity">
    <text evidence="12">Belongs to the DnaG primase family.</text>
</comment>
<gene>
    <name evidence="12 14" type="primary">dnaG</name>
    <name evidence="14" type="ORF">O3P16_13810</name>
</gene>
<evidence type="ECO:0000256" key="2">
    <source>
        <dbReference type="ARBA" id="ARBA00022515"/>
    </source>
</evidence>
<dbReference type="EMBL" id="JAQGEF010000018">
    <property type="protein sequence ID" value="MDA3615891.1"/>
    <property type="molecule type" value="Genomic_DNA"/>
</dbReference>
<keyword evidence="8 12" id="KW-0862">Zinc</keyword>
<dbReference type="SMART" id="SM00400">
    <property type="entry name" value="ZnF_CHCC"/>
    <property type="match status" value="1"/>
</dbReference>
<dbReference type="PANTHER" id="PTHR30313">
    <property type="entry name" value="DNA PRIMASE"/>
    <property type="match status" value="1"/>
</dbReference>
<keyword evidence="15" id="KW-1185">Reference proteome</keyword>